<keyword evidence="3 4" id="KW-0472">Membrane</keyword>
<dbReference type="InterPro" id="IPR007274">
    <property type="entry name" value="Cop_transporter"/>
</dbReference>
<dbReference type="VEuPathDB" id="VectorBase:BGLB021143"/>
<dbReference type="GO" id="GO:0016020">
    <property type="term" value="C:membrane"/>
    <property type="evidence" value="ECO:0007669"/>
    <property type="project" value="UniProtKB-SubCell"/>
</dbReference>
<protein>
    <recommendedName>
        <fullName evidence="4">Copper transport protein</fullName>
    </recommendedName>
</protein>
<evidence type="ECO:0000256" key="4">
    <source>
        <dbReference type="RuleBase" id="RU367022"/>
    </source>
</evidence>
<keyword evidence="4" id="KW-0406">Ion transport</keyword>
<evidence type="ECO:0000313" key="6">
    <source>
        <dbReference type="Proteomes" id="UP000076420"/>
    </source>
</evidence>
<feature type="transmembrane region" description="Helical" evidence="4">
    <location>
        <begin position="42"/>
        <end position="72"/>
    </location>
</feature>
<dbReference type="EnsemblMetazoa" id="BGLB021143-RA">
    <property type="protein sequence ID" value="BGLB021143-PA"/>
    <property type="gene ID" value="BGLB021143"/>
</dbReference>
<comment type="subcellular location">
    <subcellularLocation>
        <location evidence="4">Membrane</location>
        <topology evidence="4">Multi-pass membrane protein</topology>
    </subcellularLocation>
</comment>
<reference evidence="5" key="1">
    <citation type="submission" date="2020-05" db="UniProtKB">
        <authorList>
            <consortium name="EnsemblMetazoa"/>
        </authorList>
    </citation>
    <scope>IDENTIFICATION</scope>
    <source>
        <strain evidence="5">BB02</strain>
    </source>
</reference>
<dbReference type="PANTHER" id="PTHR12483">
    <property type="entry name" value="SOLUTE CARRIER FAMILY 31 COPPER TRANSPORTERS"/>
    <property type="match status" value="1"/>
</dbReference>
<comment type="similarity">
    <text evidence="4">Belongs to the copper transporter (Ctr) (TC 1.A.56) family. SLC31A subfamily.</text>
</comment>
<accession>A0A2C9KLP4</accession>
<dbReference type="GO" id="GO:0005375">
    <property type="term" value="F:copper ion transmembrane transporter activity"/>
    <property type="evidence" value="ECO:0007669"/>
    <property type="project" value="UniProtKB-UniRule"/>
</dbReference>
<dbReference type="PANTHER" id="PTHR12483:SF115">
    <property type="entry name" value="COPPER TRANSPORT PROTEIN"/>
    <property type="match status" value="1"/>
</dbReference>
<gene>
    <name evidence="5" type="primary">106079464</name>
</gene>
<evidence type="ECO:0000256" key="3">
    <source>
        <dbReference type="ARBA" id="ARBA00023136"/>
    </source>
</evidence>
<keyword evidence="2 4" id="KW-1133">Transmembrane helix</keyword>
<organism evidence="5 6">
    <name type="scientific">Biomphalaria glabrata</name>
    <name type="common">Bloodfluke planorb</name>
    <name type="synonym">Freshwater snail</name>
    <dbReference type="NCBI Taxonomy" id="6526"/>
    <lineage>
        <taxon>Eukaryota</taxon>
        <taxon>Metazoa</taxon>
        <taxon>Spiralia</taxon>
        <taxon>Lophotrochozoa</taxon>
        <taxon>Mollusca</taxon>
        <taxon>Gastropoda</taxon>
        <taxon>Heterobranchia</taxon>
        <taxon>Euthyneura</taxon>
        <taxon>Panpulmonata</taxon>
        <taxon>Hygrophila</taxon>
        <taxon>Lymnaeoidea</taxon>
        <taxon>Planorbidae</taxon>
        <taxon>Biomphalaria</taxon>
    </lineage>
</organism>
<name>A0A2C9KLP4_BIOGL</name>
<evidence type="ECO:0000256" key="2">
    <source>
        <dbReference type="ARBA" id="ARBA00022989"/>
    </source>
</evidence>
<evidence type="ECO:0000256" key="1">
    <source>
        <dbReference type="ARBA" id="ARBA00022692"/>
    </source>
</evidence>
<sequence>MEALGAAMRNLHFHQFLLNNPRLRVVLYNGATTLLHTSEMTLMLMLMVIFMTLNTWLCISIITGSAVGYLIFNWNSLITRDSRNKAELSSGTK</sequence>
<evidence type="ECO:0000313" key="5">
    <source>
        <dbReference type="EnsemblMetazoa" id="BGLB021143-PA"/>
    </source>
</evidence>
<dbReference type="AlphaFoldDB" id="A0A2C9KLP4"/>
<keyword evidence="4" id="KW-0813">Transport</keyword>
<dbReference type="Proteomes" id="UP000076420">
    <property type="component" value="Unassembled WGS sequence"/>
</dbReference>
<proteinExistence type="inferred from homology"/>
<keyword evidence="1 4" id="KW-0812">Transmembrane</keyword>
<dbReference type="KEGG" id="bgt:106079464"/>
<keyword evidence="4" id="KW-0186">Copper</keyword>
<dbReference type="Pfam" id="PF04145">
    <property type="entry name" value="Ctr"/>
    <property type="match status" value="1"/>
</dbReference>
<keyword evidence="4" id="KW-0187">Copper transport</keyword>